<evidence type="ECO:0000313" key="2">
    <source>
        <dbReference type="Proteomes" id="UP000008063"/>
    </source>
</evidence>
<dbReference type="EMBL" id="GL945480">
    <property type="protein sequence ID" value="EGN99120.1"/>
    <property type="molecule type" value="Genomic_DNA"/>
</dbReference>
<evidence type="ECO:0000313" key="1">
    <source>
        <dbReference type="EMBL" id="EGN99120.1"/>
    </source>
</evidence>
<dbReference type="AlphaFoldDB" id="F8PZ07"/>
<proteinExistence type="predicted"/>
<protein>
    <submittedName>
        <fullName evidence="1">Uncharacterized protein</fullName>
    </submittedName>
</protein>
<dbReference type="Proteomes" id="UP000008063">
    <property type="component" value="Unassembled WGS sequence"/>
</dbReference>
<reference evidence="2" key="1">
    <citation type="journal article" date="2011" name="Science">
        <title>The plant cell wall-decomposing machinery underlies the functional diversity of forest fungi.</title>
        <authorList>
            <person name="Eastwood D.C."/>
            <person name="Floudas D."/>
            <person name="Binder M."/>
            <person name="Majcherczyk A."/>
            <person name="Schneider P."/>
            <person name="Aerts A."/>
            <person name="Asiegbu F.O."/>
            <person name="Baker S.E."/>
            <person name="Barry K."/>
            <person name="Bendiksby M."/>
            <person name="Blumentritt M."/>
            <person name="Coutinho P.M."/>
            <person name="Cullen D."/>
            <person name="de Vries R.P."/>
            <person name="Gathman A."/>
            <person name="Goodell B."/>
            <person name="Henrissat B."/>
            <person name="Ihrmark K."/>
            <person name="Kauserud H."/>
            <person name="Kohler A."/>
            <person name="LaButti K."/>
            <person name="Lapidus A."/>
            <person name="Lavin J.L."/>
            <person name="Lee Y.-H."/>
            <person name="Lindquist E."/>
            <person name="Lilly W."/>
            <person name="Lucas S."/>
            <person name="Morin E."/>
            <person name="Murat C."/>
            <person name="Oguiza J.A."/>
            <person name="Park J."/>
            <person name="Pisabarro A.G."/>
            <person name="Riley R."/>
            <person name="Rosling A."/>
            <person name="Salamov A."/>
            <person name="Schmidt O."/>
            <person name="Schmutz J."/>
            <person name="Skrede I."/>
            <person name="Stenlid J."/>
            <person name="Wiebenga A."/>
            <person name="Xie X."/>
            <person name="Kuees U."/>
            <person name="Hibbett D.S."/>
            <person name="Hoffmeister D."/>
            <person name="Hoegberg N."/>
            <person name="Martin F."/>
            <person name="Grigoriev I.V."/>
            <person name="Watkinson S.C."/>
        </authorList>
    </citation>
    <scope>NUCLEOTIDE SEQUENCE [LARGE SCALE GENOMIC DNA]</scope>
    <source>
        <strain evidence="2">strain S7.3</strain>
    </source>
</reference>
<organism evidence="2">
    <name type="scientific">Serpula lacrymans var. lacrymans (strain S7.3)</name>
    <name type="common">Dry rot fungus</name>
    <dbReference type="NCBI Taxonomy" id="936435"/>
    <lineage>
        <taxon>Eukaryota</taxon>
        <taxon>Fungi</taxon>
        <taxon>Dikarya</taxon>
        <taxon>Basidiomycota</taxon>
        <taxon>Agaricomycotina</taxon>
        <taxon>Agaricomycetes</taxon>
        <taxon>Agaricomycetidae</taxon>
        <taxon>Boletales</taxon>
        <taxon>Coniophorineae</taxon>
        <taxon>Serpulaceae</taxon>
        <taxon>Serpula</taxon>
    </lineage>
</organism>
<gene>
    <name evidence="1" type="ORF">SERLA73DRAFT_168649</name>
</gene>
<keyword evidence="2" id="KW-1185">Reference proteome</keyword>
<dbReference type="InParanoid" id="F8PZ07"/>
<accession>F8PZ07</accession>
<name>F8PZ07_SERL3</name>
<dbReference type="HOGENOM" id="CLU_2279209_0_0_1"/>
<sequence length="102" mass="11755">MAVPFHGIQSNKKLLRCPQWKLNMLWLPMQQKKSCGCECSSANYSEKTYLQLIYVVTINLQLHWPKMVSITLERSTSTFVTILSDTLSKMEKSRSTIAQLKT</sequence>